<dbReference type="PROSITE" id="PS50893">
    <property type="entry name" value="ABC_TRANSPORTER_2"/>
    <property type="match status" value="1"/>
</dbReference>
<evidence type="ECO:0000256" key="2">
    <source>
        <dbReference type="ARBA" id="ARBA00022448"/>
    </source>
</evidence>
<sequence>MNEIILKTNKITKKYGTQAAVDSINITIKKGDIYGFIGQNGAGKTTLMRMITGLIHKTSGDIELLGGSTESELNNARTMVGSLIETPCFYGGMTARENLEVSRLVRNIAGKECIEEVLKLVGLTDVNIKKKKVKNFSLGMRQRLGIANALLGNPRLLILDEPINGLDPMGIIEVRELLKKVNKEKDVTILISSHILGELSELATCYGIISHGKLIEEISSEKLNEKCRQYIELEIDDAPRAVTLMEEKLNITAYEVLDKNKVKIYSDLDNVGKINTLLSKNGVIVDRIGLKGENLEEYFMDIVGGGKNV</sequence>
<dbReference type="PANTHER" id="PTHR43335:SF8">
    <property type="entry name" value="ABC TRANSPORTER, ATP-BINDING PROTEIN"/>
    <property type="match status" value="1"/>
</dbReference>
<evidence type="ECO:0000313" key="6">
    <source>
        <dbReference type="Proteomes" id="UP000198597"/>
    </source>
</evidence>
<dbReference type="PROSITE" id="PS00211">
    <property type="entry name" value="ABC_TRANSPORTER_1"/>
    <property type="match status" value="1"/>
</dbReference>
<dbReference type="InterPro" id="IPR027417">
    <property type="entry name" value="P-loop_NTPase"/>
</dbReference>
<comment type="similarity">
    <text evidence="1">Belongs to the ABC transporter superfamily.</text>
</comment>
<evidence type="ECO:0000313" key="5">
    <source>
        <dbReference type="EMBL" id="SDP71131.1"/>
    </source>
</evidence>
<name>A0A1H0UYE1_9CLOT</name>
<reference evidence="5 6" key="1">
    <citation type="submission" date="2016-10" db="EMBL/GenBank/DDBJ databases">
        <authorList>
            <person name="de Groot N.N."/>
        </authorList>
    </citation>
    <scope>NUCLEOTIDE SEQUENCE [LARGE SCALE GENOMIC DNA]</scope>
    <source>
        <strain evidence="5 6">DSM 12272</strain>
    </source>
</reference>
<dbReference type="STRING" id="94869.SAMN04488529_11342"/>
<dbReference type="SMART" id="SM00382">
    <property type="entry name" value="AAA"/>
    <property type="match status" value="1"/>
</dbReference>
<organism evidence="5 6">
    <name type="scientific">Clostridium gasigenes</name>
    <dbReference type="NCBI Taxonomy" id="94869"/>
    <lineage>
        <taxon>Bacteria</taxon>
        <taxon>Bacillati</taxon>
        <taxon>Bacillota</taxon>
        <taxon>Clostridia</taxon>
        <taxon>Eubacteriales</taxon>
        <taxon>Clostridiaceae</taxon>
        <taxon>Clostridium</taxon>
    </lineage>
</organism>
<evidence type="ECO:0000256" key="3">
    <source>
        <dbReference type="ARBA" id="ARBA00022741"/>
    </source>
</evidence>
<dbReference type="InterPro" id="IPR003593">
    <property type="entry name" value="AAA+_ATPase"/>
</dbReference>
<dbReference type="AlphaFoldDB" id="A0A1H0UYE1"/>
<evidence type="ECO:0000256" key="1">
    <source>
        <dbReference type="ARBA" id="ARBA00005417"/>
    </source>
</evidence>
<dbReference type="OrthoDB" id="9809205at2"/>
<accession>A0A1H0UYE1</accession>
<dbReference type="Proteomes" id="UP000198597">
    <property type="component" value="Unassembled WGS sequence"/>
</dbReference>
<dbReference type="Gene3D" id="3.40.50.300">
    <property type="entry name" value="P-loop containing nucleotide triphosphate hydrolases"/>
    <property type="match status" value="1"/>
</dbReference>
<dbReference type="Pfam" id="PF00005">
    <property type="entry name" value="ABC_tran"/>
    <property type="match status" value="1"/>
</dbReference>
<keyword evidence="4 5" id="KW-0067">ATP-binding</keyword>
<proteinExistence type="inferred from homology"/>
<evidence type="ECO:0000256" key="4">
    <source>
        <dbReference type="ARBA" id="ARBA00022840"/>
    </source>
</evidence>
<dbReference type="InterPro" id="IPR017871">
    <property type="entry name" value="ABC_transporter-like_CS"/>
</dbReference>
<dbReference type="EMBL" id="FNJM01000013">
    <property type="protein sequence ID" value="SDP71131.1"/>
    <property type="molecule type" value="Genomic_DNA"/>
</dbReference>
<keyword evidence="2" id="KW-0813">Transport</keyword>
<keyword evidence="3" id="KW-0547">Nucleotide-binding</keyword>
<dbReference type="PANTHER" id="PTHR43335">
    <property type="entry name" value="ABC TRANSPORTER, ATP-BINDING PROTEIN"/>
    <property type="match status" value="1"/>
</dbReference>
<dbReference type="SUPFAM" id="SSF52540">
    <property type="entry name" value="P-loop containing nucleoside triphosphate hydrolases"/>
    <property type="match status" value="1"/>
</dbReference>
<gene>
    <name evidence="5" type="ORF">SAMN04488529_11342</name>
</gene>
<dbReference type="GO" id="GO:0016887">
    <property type="term" value="F:ATP hydrolysis activity"/>
    <property type="evidence" value="ECO:0007669"/>
    <property type="project" value="InterPro"/>
</dbReference>
<dbReference type="GO" id="GO:0005524">
    <property type="term" value="F:ATP binding"/>
    <property type="evidence" value="ECO:0007669"/>
    <property type="project" value="UniProtKB-KW"/>
</dbReference>
<dbReference type="InterPro" id="IPR003439">
    <property type="entry name" value="ABC_transporter-like_ATP-bd"/>
</dbReference>
<protein>
    <submittedName>
        <fullName evidence="5">ABC-2 type transport system ATP-binding protein</fullName>
    </submittedName>
</protein>
<keyword evidence="6" id="KW-1185">Reference proteome</keyword>
<dbReference type="RefSeq" id="WP_089971928.1">
    <property type="nucleotide sequence ID" value="NZ_FNJM01000013.1"/>
</dbReference>